<evidence type="ECO:0000256" key="1">
    <source>
        <dbReference type="SAM" id="MobiDB-lite"/>
    </source>
</evidence>
<gene>
    <name evidence="2" type="ORF">LSINAPIS_LOCUS10696</name>
</gene>
<sequence>MNNEGYVRNVHKSILQLRALKLLSIYTWQYGLRPLGGGFLNYPPQFPAVYGVGQVHQFMAVPVIQPMPTTTPTTTTTTTTERSQAVALPFPVPMPMPVQVAIPFPQLPFQCQGSPRPKVCPPCPPCVCMPSCTPAFFSYCSPCHLKCRCPKREDTPIPLPPPQYPMVPFVPAPPPVMIFPFPMMPKRPQPESDTSSCTSVESSSSECEYKNAGIKLKRRRPRRPRNLRRQGKELESDSDIVKPELTYISKNGEVKYKKKLTNDEAEELLRGRKNDRKEYQFIRVTAVNGPAKRKSNELNRNMGKYREVLLRDRPTVHDLDSGRKELVFRAPVDKTLSNLSISFQIT</sequence>
<organism evidence="2 3">
    <name type="scientific">Leptidea sinapis</name>
    <dbReference type="NCBI Taxonomy" id="189913"/>
    <lineage>
        <taxon>Eukaryota</taxon>
        <taxon>Metazoa</taxon>
        <taxon>Ecdysozoa</taxon>
        <taxon>Arthropoda</taxon>
        <taxon>Hexapoda</taxon>
        <taxon>Insecta</taxon>
        <taxon>Pterygota</taxon>
        <taxon>Neoptera</taxon>
        <taxon>Endopterygota</taxon>
        <taxon>Lepidoptera</taxon>
        <taxon>Glossata</taxon>
        <taxon>Ditrysia</taxon>
        <taxon>Papilionoidea</taxon>
        <taxon>Pieridae</taxon>
        <taxon>Dismorphiinae</taxon>
        <taxon>Leptidea</taxon>
    </lineage>
</organism>
<dbReference type="AlphaFoldDB" id="A0A5E4QQJ6"/>
<dbReference type="Proteomes" id="UP000324832">
    <property type="component" value="Unassembled WGS sequence"/>
</dbReference>
<proteinExistence type="predicted"/>
<feature type="compositionally biased region" description="Basic residues" evidence="1">
    <location>
        <begin position="215"/>
        <end position="229"/>
    </location>
</feature>
<feature type="region of interest" description="Disordered" evidence="1">
    <location>
        <begin position="211"/>
        <end position="236"/>
    </location>
</feature>
<accession>A0A5E4QQJ6</accession>
<dbReference type="EMBL" id="FZQP02004433">
    <property type="protein sequence ID" value="VVC99942.1"/>
    <property type="molecule type" value="Genomic_DNA"/>
</dbReference>
<name>A0A5E4QQJ6_9NEOP</name>
<reference evidence="2 3" key="1">
    <citation type="submission" date="2017-07" db="EMBL/GenBank/DDBJ databases">
        <authorList>
            <person name="Talla V."/>
            <person name="Backstrom N."/>
        </authorList>
    </citation>
    <scope>NUCLEOTIDE SEQUENCE [LARGE SCALE GENOMIC DNA]</scope>
</reference>
<keyword evidence="3" id="KW-1185">Reference proteome</keyword>
<evidence type="ECO:0000313" key="3">
    <source>
        <dbReference type="Proteomes" id="UP000324832"/>
    </source>
</evidence>
<protein>
    <submittedName>
        <fullName evidence="2">Uncharacterized protein</fullName>
    </submittedName>
</protein>
<evidence type="ECO:0000313" key="2">
    <source>
        <dbReference type="EMBL" id="VVC99942.1"/>
    </source>
</evidence>